<comment type="caution">
    <text evidence="1">The sequence shown here is derived from an EMBL/GenBank/DDBJ whole genome shotgun (WGS) entry which is preliminary data.</text>
</comment>
<sequence>MSGVNLPKNIWQKIKADPKCGSILSQKSEDDLKNKFEADLEFFGVNHSEIDCRDK</sequence>
<dbReference type="Proteomes" id="UP000265520">
    <property type="component" value="Unassembled WGS sequence"/>
</dbReference>
<keyword evidence="2" id="KW-1185">Reference proteome</keyword>
<name>A0A392SP55_9FABA</name>
<evidence type="ECO:0000313" key="2">
    <source>
        <dbReference type="Proteomes" id="UP000265520"/>
    </source>
</evidence>
<organism evidence="1 2">
    <name type="scientific">Trifolium medium</name>
    <dbReference type="NCBI Taxonomy" id="97028"/>
    <lineage>
        <taxon>Eukaryota</taxon>
        <taxon>Viridiplantae</taxon>
        <taxon>Streptophyta</taxon>
        <taxon>Embryophyta</taxon>
        <taxon>Tracheophyta</taxon>
        <taxon>Spermatophyta</taxon>
        <taxon>Magnoliopsida</taxon>
        <taxon>eudicotyledons</taxon>
        <taxon>Gunneridae</taxon>
        <taxon>Pentapetalae</taxon>
        <taxon>rosids</taxon>
        <taxon>fabids</taxon>
        <taxon>Fabales</taxon>
        <taxon>Fabaceae</taxon>
        <taxon>Papilionoideae</taxon>
        <taxon>50 kb inversion clade</taxon>
        <taxon>NPAAA clade</taxon>
        <taxon>Hologalegina</taxon>
        <taxon>IRL clade</taxon>
        <taxon>Trifolieae</taxon>
        <taxon>Trifolium</taxon>
    </lineage>
</organism>
<accession>A0A392SP55</accession>
<protein>
    <submittedName>
        <fullName evidence="1">Uncharacterized protein</fullName>
    </submittedName>
</protein>
<dbReference type="AlphaFoldDB" id="A0A392SP55"/>
<evidence type="ECO:0000313" key="1">
    <source>
        <dbReference type="EMBL" id="MCI49646.1"/>
    </source>
</evidence>
<feature type="non-terminal residue" evidence="1">
    <location>
        <position position="55"/>
    </location>
</feature>
<dbReference type="EMBL" id="LXQA010404402">
    <property type="protein sequence ID" value="MCI49646.1"/>
    <property type="molecule type" value="Genomic_DNA"/>
</dbReference>
<proteinExistence type="predicted"/>
<reference evidence="1 2" key="1">
    <citation type="journal article" date="2018" name="Front. Plant Sci.">
        <title>Red Clover (Trifolium pratense) and Zigzag Clover (T. medium) - A Picture of Genomic Similarities and Differences.</title>
        <authorList>
            <person name="Dluhosova J."/>
            <person name="Istvanek J."/>
            <person name="Nedelnik J."/>
            <person name="Repkova J."/>
        </authorList>
    </citation>
    <scope>NUCLEOTIDE SEQUENCE [LARGE SCALE GENOMIC DNA]</scope>
    <source>
        <strain evidence="2">cv. 10/8</strain>
        <tissue evidence="1">Leaf</tissue>
    </source>
</reference>